<dbReference type="Proteomes" id="UP000008144">
    <property type="component" value="Chromosome 2"/>
</dbReference>
<reference evidence="3" key="1">
    <citation type="journal article" date="2002" name="Science">
        <title>The draft genome of Ciona intestinalis: insights into chordate and vertebrate origins.</title>
        <authorList>
            <person name="Dehal P."/>
            <person name="Satou Y."/>
            <person name="Campbell R.K."/>
            <person name="Chapman J."/>
            <person name="Degnan B."/>
            <person name="De Tomaso A."/>
            <person name="Davidson B."/>
            <person name="Di Gregorio A."/>
            <person name="Gelpke M."/>
            <person name="Goodstein D.M."/>
            <person name="Harafuji N."/>
            <person name="Hastings K.E."/>
            <person name="Ho I."/>
            <person name="Hotta K."/>
            <person name="Huang W."/>
            <person name="Kawashima T."/>
            <person name="Lemaire P."/>
            <person name="Martinez D."/>
            <person name="Meinertzhagen I.A."/>
            <person name="Necula S."/>
            <person name="Nonaka M."/>
            <person name="Putnam N."/>
            <person name="Rash S."/>
            <person name="Saiga H."/>
            <person name="Satake M."/>
            <person name="Terry A."/>
            <person name="Yamada L."/>
            <person name="Wang H.G."/>
            <person name="Awazu S."/>
            <person name="Azumi K."/>
            <person name="Boore J."/>
            <person name="Branno M."/>
            <person name="Chin-Bow S."/>
            <person name="DeSantis R."/>
            <person name="Doyle S."/>
            <person name="Francino P."/>
            <person name="Keys D.N."/>
            <person name="Haga S."/>
            <person name="Hayashi H."/>
            <person name="Hino K."/>
            <person name="Imai K.S."/>
            <person name="Inaba K."/>
            <person name="Kano S."/>
            <person name="Kobayashi K."/>
            <person name="Kobayashi M."/>
            <person name="Lee B.I."/>
            <person name="Makabe K.W."/>
            <person name="Manohar C."/>
            <person name="Matassi G."/>
            <person name="Medina M."/>
            <person name="Mochizuki Y."/>
            <person name="Mount S."/>
            <person name="Morishita T."/>
            <person name="Miura S."/>
            <person name="Nakayama A."/>
            <person name="Nishizaka S."/>
            <person name="Nomoto H."/>
            <person name="Ohta F."/>
            <person name="Oishi K."/>
            <person name="Rigoutsos I."/>
            <person name="Sano M."/>
            <person name="Sasaki A."/>
            <person name="Sasakura Y."/>
            <person name="Shoguchi E."/>
            <person name="Shin-i T."/>
            <person name="Spagnuolo A."/>
            <person name="Stainier D."/>
            <person name="Suzuki M.M."/>
            <person name="Tassy O."/>
            <person name="Takatori N."/>
            <person name="Tokuoka M."/>
            <person name="Yagi K."/>
            <person name="Yoshizaki F."/>
            <person name="Wada S."/>
            <person name="Zhang C."/>
            <person name="Hyatt P.D."/>
            <person name="Larimer F."/>
            <person name="Detter C."/>
            <person name="Doggett N."/>
            <person name="Glavina T."/>
            <person name="Hawkins T."/>
            <person name="Richardson P."/>
            <person name="Lucas S."/>
            <person name="Kohara Y."/>
            <person name="Levine M."/>
            <person name="Satoh N."/>
            <person name="Rokhsar D.S."/>
        </authorList>
    </citation>
    <scope>NUCLEOTIDE SEQUENCE [LARGE SCALE GENOMIC DNA]</scope>
</reference>
<dbReference type="InParanoid" id="H2Y292"/>
<dbReference type="HOGENOM" id="CLU_2637335_0_0_1"/>
<evidence type="ECO:0000256" key="1">
    <source>
        <dbReference type="SAM" id="MobiDB-lite"/>
    </source>
</evidence>
<dbReference type="GeneTree" id="ENSGT00660000097276"/>
<evidence type="ECO:0000313" key="2">
    <source>
        <dbReference type="Ensembl" id="ENSCINP00000036027.1"/>
    </source>
</evidence>
<accession>H2Y292</accession>
<organism evidence="2 3">
    <name type="scientific">Ciona intestinalis</name>
    <name type="common">Transparent sea squirt</name>
    <name type="synonym">Ascidia intestinalis</name>
    <dbReference type="NCBI Taxonomy" id="7719"/>
    <lineage>
        <taxon>Eukaryota</taxon>
        <taxon>Metazoa</taxon>
        <taxon>Chordata</taxon>
        <taxon>Tunicata</taxon>
        <taxon>Ascidiacea</taxon>
        <taxon>Phlebobranchia</taxon>
        <taxon>Cionidae</taxon>
        <taxon>Ciona</taxon>
    </lineage>
</organism>
<feature type="compositionally biased region" description="Polar residues" evidence="1">
    <location>
        <begin position="29"/>
        <end position="45"/>
    </location>
</feature>
<proteinExistence type="predicted"/>
<evidence type="ECO:0000313" key="3">
    <source>
        <dbReference type="Proteomes" id="UP000008144"/>
    </source>
</evidence>
<dbReference type="EMBL" id="EAAA01001421">
    <property type="status" value="NOT_ANNOTATED_CDS"/>
    <property type="molecule type" value="Genomic_DNA"/>
</dbReference>
<reference evidence="2" key="4">
    <citation type="submission" date="2025-09" db="UniProtKB">
        <authorList>
            <consortium name="Ensembl"/>
        </authorList>
    </citation>
    <scope>IDENTIFICATION</scope>
</reference>
<dbReference type="Ensembl" id="ENSCINT00000034172.1">
    <property type="protein sequence ID" value="ENSCINP00000036027.1"/>
    <property type="gene ID" value="ENSCING00000023901.1"/>
</dbReference>
<reference evidence="2" key="3">
    <citation type="submission" date="2025-08" db="UniProtKB">
        <authorList>
            <consortium name="Ensembl"/>
        </authorList>
    </citation>
    <scope>IDENTIFICATION</scope>
</reference>
<sequence length="77" mass="8662">MDLIKSMRALQAITTEQKHNLTKKHSSANEETNSDPQGQETSPASRITRKKLMKPPTFSEEQTNRLAKIFNSKFASG</sequence>
<dbReference type="AlphaFoldDB" id="H2Y292"/>
<name>H2Y292_CIOIN</name>
<keyword evidence="3" id="KW-1185">Reference proteome</keyword>
<protein>
    <submittedName>
        <fullName evidence="2">Uncharacterized protein</fullName>
    </submittedName>
</protein>
<feature type="region of interest" description="Disordered" evidence="1">
    <location>
        <begin position="14"/>
        <end position="65"/>
    </location>
</feature>
<reference evidence="2" key="2">
    <citation type="journal article" date="2008" name="Genome Biol.">
        <title>Improved genome assembly and evidence-based global gene model set for the chordate Ciona intestinalis: new insight into intron and operon populations.</title>
        <authorList>
            <person name="Satou Y."/>
            <person name="Mineta K."/>
            <person name="Ogasawara M."/>
            <person name="Sasakura Y."/>
            <person name="Shoguchi E."/>
            <person name="Ueno K."/>
            <person name="Yamada L."/>
            <person name="Matsumoto J."/>
            <person name="Wasserscheid J."/>
            <person name="Dewar K."/>
            <person name="Wiley G.B."/>
            <person name="Macmil S.L."/>
            <person name="Roe B.A."/>
            <person name="Zeller R.W."/>
            <person name="Hastings K.E."/>
            <person name="Lemaire P."/>
            <person name="Lindquist E."/>
            <person name="Endo T."/>
            <person name="Hotta K."/>
            <person name="Inaba K."/>
        </authorList>
    </citation>
    <scope>NUCLEOTIDE SEQUENCE [LARGE SCALE GENOMIC DNA]</scope>
    <source>
        <strain evidence="2">wild type</strain>
    </source>
</reference>